<dbReference type="InterPro" id="IPR038178">
    <property type="entry name" value="Kringle_sf"/>
</dbReference>
<evidence type="ECO:0000256" key="6">
    <source>
        <dbReference type="ARBA" id="ARBA00022729"/>
    </source>
</evidence>
<dbReference type="PROSITE" id="PS00135">
    <property type="entry name" value="TRYPSIN_SER"/>
    <property type="match status" value="1"/>
</dbReference>
<evidence type="ECO:0000256" key="10">
    <source>
        <dbReference type="PROSITE-ProRule" id="PRU00076"/>
    </source>
</evidence>
<dbReference type="PROSITE" id="PS00134">
    <property type="entry name" value="TRYPSIN_HIS"/>
    <property type="match status" value="1"/>
</dbReference>
<reference evidence="16 17" key="1">
    <citation type="submission" date="2016-02" db="EMBL/GenBank/DDBJ databases">
        <title>Band-tailed pigeon sequencing and assembly.</title>
        <authorList>
            <person name="Soares A.E."/>
            <person name="Novak B.J."/>
            <person name="Rice E.S."/>
            <person name="O'Connell B."/>
            <person name="Chang D."/>
            <person name="Weber S."/>
            <person name="Shapiro B."/>
        </authorList>
    </citation>
    <scope>NUCLEOTIDE SEQUENCE [LARGE SCALE GENOMIC DNA]</scope>
    <source>
        <strain evidence="16">BTP2013</strain>
        <tissue evidence="16">Blood</tissue>
    </source>
</reference>
<protein>
    <submittedName>
        <fullName evidence="16">Hyaluronan-binding protein 2 isoform B</fullName>
    </submittedName>
</protein>
<evidence type="ECO:0000256" key="1">
    <source>
        <dbReference type="ARBA" id="ARBA00004613"/>
    </source>
</evidence>
<dbReference type="FunFam" id="2.10.25.10:FF:000118">
    <property type="entry name" value="protein delta homolog 2"/>
    <property type="match status" value="1"/>
</dbReference>
<dbReference type="PRINTS" id="PR00018">
    <property type="entry name" value="KRINGLE"/>
</dbReference>
<evidence type="ECO:0000256" key="12">
    <source>
        <dbReference type="RuleBase" id="RU363034"/>
    </source>
</evidence>
<dbReference type="EMBL" id="LSYS01003057">
    <property type="protein sequence ID" value="OPJ84195.1"/>
    <property type="molecule type" value="Genomic_DNA"/>
</dbReference>
<dbReference type="PROSITE" id="PS50240">
    <property type="entry name" value="TRYPSIN_DOM"/>
    <property type="match status" value="1"/>
</dbReference>
<organism evidence="16 17">
    <name type="scientific">Patagioenas fasciata monilis</name>
    <dbReference type="NCBI Taxonomy" id="372326"/>
    <lineage>
        <taxon>Eukaryota</taxon>
        <taxon>Metazoa</taxon>
        <taxon>Chordata</taxon>
        <taxon>Craniata</taxon>
        <taxon>Vertebrata</taxon>
        <taxon>Euteleostomi</taxon>
        <taxon>Archelosauria</taxon>
        <taxon>Archosauria</taxon>
        <taxon>Dinosauria</taxon>
        <taxon>Saurischia</taxon>
        <taxon>Theropoda</taxon>
        <taxon>Coelurosauria</taxon>
        <taxon>Aves</taxon>
        <taxon>Neognathae</taxon>
        <taxon>Neoaves</taxon>
        <taxon>Columbimorphae</taxon>
        <taxon>Columbiformes</taxon>
        <taxon>Columbidae</taxon>
        <taxon>Patagioenas</taxon>
    </lineage>
</organism>
<evidence type="ECO:0000313" key="16">
    <source>
        <dbReference type="EMBL" id="OPJ84195.1"/>
    </source>
</evidence>
<dbReference type="Proteomes" id="UP000190648">
    <property type="component" value="Unassembled WGS sequence"/>
</dbReference>
<dbReference type="SUPFAM" id="SSF57196">
    <property type="entry name" value="EGF/Laminin"/>
    <property type="match status" value="1"/>
</dbReference>
<dbReference type="PROSITE" id="PS00010">
    <property type="entry name" value="ASX_HYDROXYL"/>
    <property type="match status" value="1"/>
</dbReference>
<evidence type="ECO:0000256" key="5">
    <source>
        <dbReference type="ARBA" id="ARBA00022670"/>
    </source>
</evidence>
<feature type="disulfide bond" evidence="10">
    <location>
        <begin position="316"/>
        <end position="333"/>
    </location>
</feature>
<dbReference type="AlphaFoldDB" id="A0A1V4KIG4"/>
<dbReference type="GO" id="GO:0005509">
    <property type="term" value="F:calcium ion binding"/>
    <property type="evidence" value="ECO:0007669"/>
    <property type="project" value="InterPro"/>
</dbReference>
<dbReference type="SMART" id="SM00130">
    <property type="entry name" value="KR"/>
    <property type="match status" value="1"/>
</dbReference>
<dbReference type="Gene3D" id="2.10.25.10">
    <property type="entry name" value="Laminin"/>
    <property type="match status" value="2"/>
</dbReference>
<keyword evidence="3 10" id="KW-0245">EGF-like domain</keyword>
<keyword evidence="5 12" id="KW-0645">Protease</keyword>
<dbReference type="InterPro" id="IPR001881">
    <property type="entry name" value="EGF-like_Ca-bd_dom"/>
</dbReference>
<dbReference type="SMART" id="SM00020">
    <property type="entry name" value="Tryp_SPc"/>
    <property type="match status" value="1"/>
</dbReference>
<keyword evidence="8 12" id="KW-0720">Serine protease</keyword>
<feature type="domain" description="EGF-like" evidence="13">
    <location>
        <begin position="307"/>
        <end position="345"/>
    </location>
</feature>
<dbReference type="STRING" id="372326.A0A1V4KIG4"/>
<dbReference type="SUPFAM" id="SSF57440">
    <property type="entry name" value="Kringle-like"/>
    <property type="match status" value="1"/>
</dbReference>
<dbReference type="Pfam" id="PF00008">
    <property type="entry name" value="EGF"/>
    <property type="match status" value="2"/>
</dbReference>
<name>A0A1V4KIG4_PATFA</name>
<dbReference type="PROSITE" id="PS00021">
    <property type="entry name" value="KRINGLE_1"/>
    <property type="match status" value="1"/>
</dbReference>
<keyword evidence="4 11" id="KW-0420">Kringle</keyword>
<evidence type="ECO:0000256" key="3">
    <source>
        <dbReference type="ARBA" id="ARBA00022536"/>
    </source>
</evidence>
<dbReference type="InterPro" id="IPR000742">
    <property type="entry name" value="EGF"/>
</dbReference>
<comment type="caution">
    <text evidence="16">The sequence shown here is derived from an EMBL/GenBank/DDBJ whole genome shotgun (WGS) entry which is preliminary data.</text>
</comment>
<dbReference type="InterPro" id="IPR043504">
    <property type="entry name" value="Peptidase_S1_PA_chymotrypsin"/>
</dbReference>
<evidence type="ECO:0000256" key="8">
    <source>
        <dbReference type="ARBA" id="ARBA00022825"/>
    </source>
</evidence>
<accession>A0A1V4KIG4</accession>
<evidence type="ECO:0000313" key="17">
    <source>
        <dbReference type="Proteomes" id="UP000190648"/>
    </source>
</evidence>
<keyword evidence="7 12" id="KW-0378">Hydrolase</keyword>
<proteinExistence type="predicted"/>
<dbReference type="InterPro" id="IPR018114">
    <property type="entry name" value="TRYPSIN_HIS"/>
</dbReference>
<dbReference type="PANTHER" id="PTHR24264">
    <property type="entry name" value="TRYPSIN-RELATED"/>
    <property type="match status" value="1"/>
</dbReference>
<dbReference type="CDD" id="cd00190">
    <property type="entry name" value="Tryp_SPc"/>
    <property type="match status" value="1"/>
</dbReference>
<dbReference type="InterPro" id="IPR001254">
    <property type="entry name" value="Trypsin_dom"/>
</dbReference>
<dbReference type="Gene3D" id="2.40.20.10">
    <property type="entry name" value="Plasminogen Kringle 4"/>
    <property type="match status" value="1"/>
</dbReference>
<feature type="disulfide bond" evidence="10">
    <location>
        <begin position="235"/>
        <end position="245"/>
    </location>
</feature>
<feature type="disulfide bond" evidence="10">
    <location>
        <begin position="256"/>
        <end position="265"/>
    </location>
</feature>
<dbReference type="GO" id="GO:0005615">
    <property type="term" value="C:extracellular space"/>
    <property type="evidence" value="ECO:0007669"/>
    <property type="project" value="TreeGrafter"/>
</dbReference>
<comment type="subcellular location">
    <subcellularLocation>
        <location evidence="1">Secreted</location>
    </subcellularLocation>
</comment>
<dbReference type="CDD" id="cd00108">
    <property type="entry name" value="KR"/>
    <property type="match status" value="1"/>
</dbReference>
<dbReference type="InterPro" id="IPR013806">
    <property type="entry name" value="Kringle-like"/>
</dbReference>
<evidence type="ECO:0000256" key="11">
    <source>
        <dbReference type="PROSITE-ProRule" id="PRU00121"/>
    </source>
</evidence>
<evidence type="ECO:0000259" key="13">
    <source>
        <dbReference type="PROSITE" id="PS50026"/>
    </source>
</evidence>
<evidence type="ECO:0000256" key="9">
    <source>
        <dbReference type="ARBA" id="ARBA00023157"/>
    </source>
</evidence>
<gene>
    <name evidence="16" type="primary">HABP2</name>
    <name evidence="16" type="ORF">AV530_015670</name>
</gene>
<dbReference type="GO" id="GO:0006508">
    <property type="term" value="P:proteolysis"/>
    <property type="evidence" value="ECO:0007669"/>
    <property type="project" value="UniProtKB-KW"/>
</dbReference>
<keyword evidence="9 10" id="KW-1015">Disulfide bond</keyword>
<keyword evidence="6" id="KW-0732">Signal</keyword>
<dbReference type="PROSITE" id="PS50070">
    <property type="entry name" value="KRINGLE_2"/>
    <property type="match status" value="1"/>
</dbReference>
<comment type="caution">
    <text evidence="10">Lacks conserved residue(s) required for the propagation of feature annotation.</text>
</comment>
<dbReference type="PRINTS" id="PR00722">
    <property type="entry name" value="CHYMOTRYPSIN"/>
</dbReference>
<dbReference type="InterPro" id="IPR018056">
    <property type="entry name" value="Kringle_CS"/>
</dbReference>
<dbReference type="PROSITE" id="PS50026">
    <property type="entry name" value="EGF_3"/>
    <property type="match status" value="2"/>
</dbReference>
<evidence type="ECO:0000256" key="4">
    <source>
        <dbReference type="ARBA" id="ARBA00022572"/>
    </source>
</evidence>
<evidence type="ECO:0000259" key="14">
    <source>
        <dbReference type="PROSITE" id="PS50070"/>
    </source>
</evidence>
<dbReference type="PANTHER" id="PTHR24264:SF40">
    <property type="entry name" value="HYALURONAN-BINDING PROTEIN 2"/>
    <property type="match status" value="1"/>
</dbReference>
<dbReference type="FunFam" id="2.40.10.10:FF:000069">
    <property type="entry name" value="Hyaluronan-binding protein 2"/>
    <property type="match status" value="1"/>
</dbReference>
<dbReference type="SMART" id="SM00179">
    <property type="entry name" value="EGF_CA"/>
    <property type="match status" value="2"/>
</dbReference>
<feature type="domain" description="Kringle" evidence="14">
    <location>
        <begin position="350"/>
        <end position="432"/>
    </location>
</feature>
<dbReference type="PROSITE" id="PS00022">
    <property type="entry name" value="EGF_1"/>
    <property type="match status" value="2"/>
</dbReference>
<dbReference type="InterPro" id="IPR000152">
    <property type="entry name" value="EGF-type_Asp/Asn_hydroxyl_site"/>
</dbReference>
<sequence>MEIFLPHVKDTEPFAAEPGIGDTDSETRRDEEAVLSVTARTWILHPFENPQIWCHPDPLLMSPGAKDHLRPTTAGLCHCTTRVTFQKGSGGSCLQLTCQLLFDVFWRFLALTSTGTFRSQSKESSEIRFADNQVSALVAEPVIKRSHLFYQKTPFRMGKVLPLVILLGNIHLCASWDFFLTDLLTTLAADEADDYEYYDEYVQPEQNSLSQRQTMEDPDWFEDYYGYSDTSTDPCSSNPCKNGRCVNRGSRFSCLCSKPYTGPTCEKVEDMCQEKRCHRGDCLITLTPPHFQCSCHHPYKQPDCQQASSACRPNPCKNGGTCIRNKTRSRFVCKCPEPFRGRFCEIGSDDCYEGASSNYRGRVNQTVNGKTCLHWNSQVLLDYAINAFMEDAQSHGIGEHNFCRNPDEDEKPWCYIRKNRKVKWDFCDVSPCSRTAEERPWLTHSPTDPPEANEVFKTCGQPEIQKTLKRIYGGAKTTAGKHPWVASLQIKTAKGSKHQCGGVLIEACWVLTAAHCITQPAGYLEVVLGKQNLEKRENQEQIFDVEKIIVHNKYREKNHVPHNDIALLKLKPVGGHCAVETKYVKTACLPNSSLPDGTDCFIAGWGVTETGEASSQLLDASVRLISQRKCNEPRAHNHKLDESMFCAGNLRRPGVDSCQGDSGGPLTCVVNGFYYVYGLVSWGDDCGLRNKPGVYTQVNGANNPGT</sequence>
<evidence type="ECO:0000256" key="7">
    <source>
        <dbReference type="ARBA" id="ARBA00022801"/>
    </source>
</evidence>
<keyword evidence="17" id="KW-1185">Reference proteome</keyword>
<dbReference type="InterPro" id="IPR001314">
    <property type="entry name" value="Peptidase_S1A"/>
</dbReference>
<dbReference type="InterPro" id="IPR009003">
    <property type="entry name" value="Peptidase_S1_PA"/>
</dbReference>
<dbReference type="Pfam" id="PF00089">
    <property type="entry name" value="Trypsin"/>
    <property type="match status" value="1"/>
</dbReference>
<dbReference type="SMART" id="SM00181">
    <property type="entry name" value="EGF"/>
    <property type="match status" value="3"/>
</dbReference>
<dbReference type="SUPFAM" id="SSF50494">
    <property type="entry name" value="Trypsin-like serine proteases"/>
    <property type="match status" value="1"/>
</dbReference>
<dbReference type="OrthoDB" id="9937281at2759"/>
<feature type="domain" description="Peptidase S1" evidence="15">
    <location>
        <begin position="471"/>
        <end position="706"/>
    </location>
</feature>
<dbReference type="Pfam" id="PF00051">
    <property type="entry name" value="Kringle"/>
    <property type="match status" value="1"/>
</dbReference>
<dbReference type="InterPro" id="IPR033116">
    <property type="entry name" value="TRYPSIN_SER"/>
</dbReference>
<dbReference type="CDD" id="cd00054">
    <property type="entry name" value="EGF_CA"/>
    <property type="match status" value="2"/>
</dbReference>
<feature type="disulfide bond" evidence="10">
    <location>
        <begin position="335"/>
        <end position="344"/>
    </location>
</feature>
<keyword evidence="2" id="KW-0964">Secreted</keyword>
<dbReference type="PROSITE" id="PS01186">
    <property type="entry name" value="EGF_2"/>
    <property type="match status" value="3"/>
</dbReference>
<evidence type="ECO:0000256" key="2">
    <source>
        <dbReference type="ARBA" id="ARBA00022525"/>
    </source>
</evidence>
<dbReference type="Gene3D" id="2.40.10.10">
    <property type="entry name" value="Trypsin-like serine proteases"/>
    <property type="match status" value="2"/>
</dbReference>
<evidence type="ECO:0000259" key="15">
    <source>
        <dbReference type="PROSITE" id="PS50240"/>
    </source>
</evidence>
<feature type="domain" description="EGF-like" evidence="13">
    <location>
        <begin position="231"/>
        <end position="266"/>
    </location>
</feature>
<dbReference type="GO" id="GO:0004252">
    <property type="term" value="F:serine-type endopeptidase activity"/>
    <property type="evidence" value="ECO:0007669"/>
    <property type="project" value="InterPro"/>
</dbReference>
<dbReference type="FunFam" id="2.40.20.10:FF:000001">
    <property type="entry name" value="Urokinase-type plasminogen activator"/>
    <property type="match status" value="1"/>
</dbReference>
<dbReference type="InterPro" id="IPR050127">
    <property type="entry name" value="Serine_Proteases_S1"/>
</dbReference>
<dbReference type="InterPro" id="IPR000001">
    <property type="entry name" value="Kringle"/>
</dbReference>